<name>A0AAN0RHH2_9RHOB</name>
<proteinExistence type="inferred from homology"/>
<keyword evidence="11 15" id="KW-0472">Membrane</keyword>
<sequence length="473" mass="52625">MKAEYIQKNCWAALGAFVVDFNRHKYVDNGSTQNLVGRSMKRAILVFIALTLTGCGIAYQPTSVRDDASANIRVVHLTPETVLEANSSPYTPQSWPTAFVSTDNLEEKNHKLQDPFFASQRLDGVMEWRMLEREPLTYMIGVGDVLTLNMQLKESLGDVLNGLMESQTSQRGFRVQDDGAISIPDIGRVVIGGSTLQEAESAVYQRLLEAGVSPSFSIEINEFNSQKISISGNVKSPGILPLTLQPLYLDEAIYESGGFTISDESFIIVRLYRNESIYQIFGPEIYKQNDTNRILLKDGDTIVVDVADEYDRILGLRQEARANRLEELEIQTRIKANNARTILSKMEYGSIAREYVYVIGEVLQQSRYTLPFEHKAVLADALLESGGGVSSLTGNPKQIYVLRGAADLKNFAPITALHLDTTNAANFLLATRLELRPKDVVFVGTQPITNWNRMIKQIIPSLGLPNINIPATK</sequence>
<dbReference type="InterPro" id="IPR003715">
    <property type="entry name" value="Poly_export_N"/>
</dbReference>
<dbReference type="EMBL" id="CP003984">
    <property type="protein sequence ID" value="AII86254.1"/>
    <property type="molecule type" value="Genomic_DNA"/>
</dbReference>
<feature type="transmembrane region" description="Helical" evidence="15">
    <location>
        <begin position="43"/>
        <end position="59"/>
    </location>
</feature>
<keyword evidence="7" id="KW-0732">Signal</keyword>
<keyword evidence="5" id="KW-0762">Sugar transport</keyword>
<dbReference type="Pfam" id="PF22461">
    <property type="entry name" value="SLBB_2"/>
    <property type="match status" value="1"/>
</dbReference>
<protein>
    <submittedName>
        <fullName evidence="18">Polysaccharide export protein</fullName>
    </submittedName>
</protein>
<keyword evidence="4" id="KW-1134">Transmembrane beta strand</keyword>
<evidence type="ECO:0000256" key="6">
    <source>
        <dbReference type="ARBA" id="ARBA00022692"/>
    </source>
</evidence>
<keyword evidence="13" id="KW-0998">Cell outer membrane</keyword>
<dbReference type="InterPro" id="IPR054765">
    <property type="entry name" value="SLBB_dom"/>
</dbReference>
<evidence type="ECO:0000256" key="9">
    <source>
        <dbReference type="ARBA" id="ARBA00023065"/>
    </source>
</evidence>
<evidence type="ECO:0000256" key="10">
    <source>
        <dbReference type="ARBA" id="ARBA00023114"/>
    </source>
</evidence>
<organism evidence="18 19">
    <name type="scientific">Planktomarina temperata RCA23</name>
    <dbReference type="NCBI Taxonomy" id="666509"/>
    <lineage>
        <taxon>Bacteria</taxon>
        <taxon>Pseudomonadati</taxon>
        <taxon>Pseudomonadota</taxon>
        <taxon>Alphaproteobacteria</taxon>
        <taxon>Rhodobacterales</taxon>
        <taxon>Paracoccaceae</taxon>
        <taxon>Planktomarina</taxon>
    </lineage>
</organism>
<dbReference type="GO" id="GO:0015288">
    <property type="term" value="F:porin activity"/>
    <property type="evidence" value="ECO:0007669"/>
    <property type="project" value="UniProtKB-KW"/>
</dbReference>
<keyword evidence="6 15" id="KW-0812">Transmembrane</keyword>
<evidence type="ECO:0000256" key="5">
    <source>
        <dbReference type="ARBA" id="ARBA00022597"/>
    </source>
</evidence>
<evidence type="ECO:0000259" key="17">
    <source>
        <dbReference type="Pfam" id="PF22461"/>
    </source>
</evidence>
<evidence type="ECO:0000259" key="16">
    <source>
        <dbReference type="Pfam" id="PF02563"/>
    </source>
</evidence>
<reference evidence="18 19" key="1">
    <citation type="journal article" date="2014" name="ISME J.">
        <title>Adaptation of an abundant Roseobacter RCA organism to pelagic systems revealed by genomic and transcriptomic analyses.</title>
        <authorList>
            <person name="Voget S."/>
            <person name="Wemheuer B."/>
            <person name="Brinkhoff T."/>
            <person name="Vollmers J."/>
            <person name="Dietrich S."/>
            <person name="Giebel H.A."/>
            <person name="Beardsley C."/>
            <person name="Sardemann C."/>
            <person name="Bakenhus I."/>
            <person name="Billerbeck S."/>
            <person name="Daniel R."/>
            <person name="Simon M."/>
        </authorList>
    </citation>
    <scope>NUCLEOTIDE SEQUENCE [LARGE SCALE GENOMIC DNA]</scope>
    <source>
        <strain evidence="18 19">RCA23</strain>
    </source>
</reference>
<dbReference type="Pfam" id="PF02563">
    <property type="entry name" value="Poly_export"/>
    <property type="match status" value="1"/>
</dbReference>
<dbReference type="KEGG" id="ptp:RCA23_c06960"/>
<dbReference type="GO" id="GO:0015159">
    <property type="term" value="F:polysaccharide transmembrane transporter activity"/>
    <property type="evidence" value="ECO:0007669"/>
    <property type="project" value="InterPro"/>
</dbReference>
<keyword evidence="9" id="KW-0406">Ion transport</keyword>
<keyword evidence="19" id="KW-1185">Reference proteome</keyword>
<evidence type="ECO:0000256" key="8">
    <source>
        <dbReference type="ARBA" id="ARBA00023047"/>
    </source>
</evidence>
<keyword evidence="15" id="KW-1133">Transmembrane helix</keyword>
<evidence type="ECO:0000256" key="13">
    <source>
        <dbReference type="ARBA" id="ARBA00023237"/>
    </source>
</evidence>
<dbReference type="GO" id="GO:0046930">
    <property type="term" value="C:pore complex"/>
    <property type="evidence" value="ECO:0007669"/>
    <property type="project" value="UniProtKB-KW"/>
</dbReference>
<keyword evidence="8" id="KW-0625">Polysaccharide transport</keyword>
<evidence type="ECO:0000256" key="4">
    <source>
        <dbReference type="ARBA" id="ARBA00022452"/>
    </source>
</evidence>
<evidence type="ECO:0000256" key="15">
    <source>
        <dbReference type="SAM" id="Phobius"/>
    </source>
</evidence>
<evidence type="ECO:0000256" key="3">
    <source>
        <dbReference type="ARBA" id="ARBA00022448"/>
    </source>
</evidence>
<evidence type="ECO:0000256" key="14">
    <source>
        <dbReference type="ARBA" id="ARBA00023288"/>
    </source>
</evidence>
<evidence type="ECO:0000256" key="12">
    <source>
        <dbReference type="ARBA" id="ARBA00023139"/>
    </source>
</evidence>
<keyword evidence="12" id="KW-0564">Palmitate</keyword>
<dbReference type="PANTHER" id="PTHR33619:SF3">
    <property type="entry name" value="POLYSACCHARIDE EXPORT PROTEIN GFCE-RELATED"/>
    <property type="match status" value="1"/>
</dbReference>
<evidence type="ECO:0000313" key="19">
    <source>
        <dbReference type="Proteomes" id="UP000028680"/>
    </source>
</evidence>
<evidence type="ECO:0000256" key="11">
    <source>
        <dbReference type="ARBA" id="ARBA00023136"/>
    </source>
</evidence>
<feature type="domain" description="Polysaccharide export protein N-terminal" evidence="16">
    <location>
        <begin position="135"/>
        <end position="220"/>
    </location>
</feature>
<evidence type="ECO:0000313" key="18">
    <source>
        <dbReference type="EMBL" id="AII86254.1"/>
    </source>
</evidence>
<keyword evidence="14" id="KW-0449">Lipoprotein</keyword>
<comment type="similarity">
    <text evidence="2">Belongs to the BexD/CtrA/VexA family.</text>
</comment>
<dbReference type="Gene3D" id="3.30.1950.10">
    <property type="entry name" value="wza like domain"/>
    <property type="match status" value="1"/>
</dbReference>
<feature type="domain" description="SLBB" evidence="17">
    <location>
        <begin position="226"/>
        <end position="304"/>
    </location>
</feature>
<gene>
    <name evidence="18" type="ORF">RCA23_c06960</name>
</gene>
<comment type="subcellular location">
    <subcellularLocation>
        <location evidence="1">Cell outer membrane</location>
        <topology evidence="1">Multi-pass membrane protein</topology>
    </subcellularLocation>
</comment>
<dbReference type="AlphaFoldDB" id="A0AAN0RHH2"/>
<dbReference type="GO" id="GO:0006811">
    <property type="term" value="P:monoatomic ion transport"/>
    <property type="evidence" value="ECO:0007669"/>
    <property type="project" value="UniProtKB-KW"/>
</dbReference>
<keyword evidence="10" id="KW-0626">Porin</keyword>
<accession>A0AAN0RHH2</accession>
<evidence type="ECO:0000256" key="1">
    <source>
        <dbReference type="ARBA" id="ARBA00004571"/>
    </source>
</evidence>
<dbReference type="Proteomes" id="UP000028680">
    <property type="component" value="Chromosome"/>
</dbReference>
<evidence type="ECO:0000256" key="2">
    <source>
        <dbReference type="ARBA" id="ARBA00009450"/>
    </source>
</evidence>
<evidence type="ECO:0000256" key="7">
    <source>
        <dbReference type="ARBA" id="ARBA00022729"/>
    </source>
</evidence>
<dbReference type="Gene3D" id="3.10.560.10">
    <property type="entry name" value="Outer membrane lipoprotein wza domain like"/>
    <property type="match status" value="2"/>
</dbReference>
<dbReference type="GO" id="GO:0009279">
    <property type="term" value="C:cell outer membrane"/>
    <property type="evidence" value="ECO:0007669"/>
    <property type="project" value="UniProtKB-SubCell"/>
</dbReference>
<dbReference type="InterPro" id="IPR049712">
    <property type="entry name" value="Poly_export"/>
</dbReference>
<keyword evidence="3" id="KW-0813">Transport</keyword>
<dbReference type="PANTHER" id="PTHR33619">
    <property type="entry name" value="POLYSACCHARIDE EXPORT PROTEIN GFCE-RELATED"/>
    <property type="match status" value="1"/>
</dbReference>